<evidence type="ECO:0000256" key="1">
    <source>
        <dbReference type="SAM" id="Phobius"/>
    </source>
</evidence>
<feature type="transmembrane region" description="Helical" evidence="1">
    <location>
        <begin position="12"/>
        <end position="31"/>
    </location>
</feature>
<sequence length="150" mass="16377">MTVHYRHVQFGTLQVVLLGGAALVVLAVIAVKGWHPALGVALAILVPALLLFWRLVVEVDPRGVSLRFGVGLIRRTFPLAEITAAEPVRNRWYYGWGIRYTPHGWLFNVSGLEAVEITLAPGRRYRIGTDEPRALAAAIRTALEESGAGA</sequence>
<organism evidence="2 3">
    <name type="scientific">Thioalbus denitrificans</name>
    <dbReference type="NCBI Taxonomy" id="547122"/>
    <lineage>
        <taxon>Bacteria</taxon>
        <taxon>Pseudomonadati</taxon>
        <taxon>Pseudomonadota</taxon>
        <taxon>Gammaproteobacteria</taxon>
        <taxon>Chromatiales</taxon>
        <taxon>Ectothiorhodospiraceae</taxon>
        <taxon>Thioalbus</taxon>
    </lineage>
</organism>
<reference evidence="2 3" key="1">
    <citation type="submission" date="2018-07" db="EMBL/GenBank/DDBJ databases">
        <title>Genomic Encyclopedia of Type Strains, Phase IV (KMG-IV): sequencing the most valuable type-strain genomes for metagenomic binning, comparative biology and taxonomic classification.</title>
        <authorList>
            <person name="Goeker M."/>
        </authorList>
    </citation>
    <scope>NUCLEOTIDE SEQUENCE [LARGE SCALE GENOMIC DNA]</scope>
    <source>
        <strain evidence="2 3">DSM 26407</strain>
    </source>
</reference>
<name>A0A369BK89_9GAMM</name>
<dbReference type="Proteomes" id="UP000252707">
    <property type="component" value="Unassembled WGS sequence"/>
</dbReference>
<comment type="caution">
    <text evidence="2">The sequence shown here is derived from an EMBL/GenBank/DDBJ whole genome shotgun (WGS) entry which is preliminary data.</text>
</comment>
<keyword evidence="1" id="KW-0472">Membrane</keyword>
<protein>
    <recommendedName>
        <fullName evidence="4">PH (Pleckstrin Homology) domain-containing protein</fullName>
    </recommendedName>
</protein>
<dbReference type="EMBL" id="QPJY01000019">
    <property type="protein sequence ID" value="RCX22012.1"/>
    <property type="molecule type" value="Genomic_DNA"/>
</dbReference>
<evidence type="ECO:0008006" key="4">
    <source>
        <dbReference type="Google" id="ProtNLM"/>
    </source>
</evidence>
<accession>A0A369BK89</accession>
<dbReference type="AlphaFoldDB" id="A0A369BK89"/>
<feature type="transmembrane region" description="Helical" evidence="1">
    <location>
        <begin position="37"/>
        <end position="57"/>
    </location>
</feature>
<evidence type="ECO:0000313" key="3">
    <source>
        <dbReference type="Proteomes" id="UP000252707"/>
    </source>
</evidence>
<keyword evidence="1" id="KW-1133">Transmembrane helix</keyword>
<keyword evidence="3" id="KW-1185">Reference proteome</keyword>
<gene>
    <name evidence="2" type="ORF">DFQ59_11929</name>
</gene>
<dbReference type="RefSeq" id="WP_114281359.1">
    <property type="nucleotide sequence ID" value="NZ_QPJY01000019.1"/>
</dbReference>
<keyword evidence="1" id="KW-0812">Transmembrane</keyword>
<dbReference type="OrthoDB" id="5471116at2"/>
<proteinExistence type="predicted"/>
<evidence type="ECO:0000313" key="2">
    <source>
        <dbReference type="EMBL" id="RCX22012.1"/>
    </source>
</evidence>